<evidence type="ECO:0008006" key="4">
    <source>
        <dbReference type="Google" id="ProtNLM"/>
    </source>
</evidence>
<dbReference type="AlphaFoldDB" id="A0A3E0WTG4"/>
<accession>A0A3E0WTG4</accession>
<reference evidence="2 3" key="1">
    <citation type="submission" date="2017-05" db="EMBL/GenBank/DDBJ databases">
        <title>Virgibacillus sp. AK90 isolated from a saltern of Kakinada, India.</title>
        <authorList>
            <person name="Gupta V."/>
            <person name="Sidhu C."/>
            <person name="Korpole S."/>
            <person name="Pinnaka A.K."/>
        </authorList>
    </citation>
    <scope>NUCLEOTIDE SEQUENCE [LARGE SCALE GENOMIC DNA]</scope>
    <source>
        <strain evidence="2 3">AK90</strain>
    </source>
</reference>
<organism evidence="2 3">
    <name type="scientific">Virgibacillus dokdonensis</name>
    <dbReference type="NCBI Taxonomy" id="302167"/>
    <lineage>
        <taxon>Bacteria</taxon>
        <taxon>Bacillati</taxon>
        <taxon>Bacillota</taxon>
        <taxon>Bacilli</taxon>
        <taxon>Bacillales</taxon>
        <taxon>Bacillaceae</taxon>
        <taxon>Virgibacillus</taxon>
    </lineage>
</organism>
<keyword evidence="1" id="KW-1133">Transmembrane helix</keyword>
<dbReference type="RefSeq" id="WP_116277612.1">
    <property type="nucleotide sequence ID" value="NZ_NFZX01000007.1"/>
</dbReference>
<dbReference type="InterPro" id="IPR018672">
    <property type="entry name" value="DUF2140"/>
</dbReference>
<proteinExistence type="predicted"/>
<evidence type="ECO:0000256" key="1">
    <source>
        <dbReference type="SAM" id="Phobius"/>
    </source>
</evidence>
<sequence length="206" mass="23691">MGNRTEHTKSKKWKRLFIGLLSFNIIMLFVLLALIFWPVPQAKYPDKATEQTEASSEFIVRTTKKNLNDLANTYIDQLLAGTNHEYRIELGDDVHLIGELPVFSSTVPLSVHLEPFVQENGDIILKQKSISIGLLKLPNQKIMEYMDKYLPMPEWVTVNPKEEEIYVGVTDIELKSNFQIAVEHIDLQANNLSFKFRIPYQTLGIN</sequence>
<name>A0A3E0WTG4_9BACI</name>
<dbReference type="Pfam" id="PF09911">
    <property type="entry name" value="DUF2140"/>
    <property type="match status" value="1"/>
</dbReference>
<comment type="caution">
    <text evidence="2">The sequence shown here is derived from an EMBL/GenBank/DDBJ whole genome shotgun (WGS) entry which is preliminary data.</text>
</comment>
<dbReference type="EMBL" id="NFZX01000007">
    <property type="protein sequence ID" value="RFA36264.1"/>
    <property type="molecule type" value="Genomic_DNA"/>
</dbReference>
<keyword evidence="1" id="KW-0472">Membrane</keyword>
<feature type="transmembrane region" description="Helical" evidence="1">
    <location>
        <begin position="16"/>
        <end position="37"/>
    </location>
</feature>
<dbReference type="Proteomes" id="UP000256488">
    <property type="component" value="Unassembled WGS sequence"/>
</dbReference>
<evidence type="ECO:0000313" key="3">
    <source>
        <dbReference type="Proteomes" id="UP000256488"/>
    </source>
</evidence>
<gene>
    <name evidence="2" type="ORF">CAI16_05610</name>
</gene>
<protein>
    <recommendedName>
        <fullName evidence="4">DUF2140 domain-containing protein</fullName>
    </recommendedName>
</protein>
<evidence type="ECO:0000313" key="2">
    <source>
        <dbReference type="EMBL" id="RFA36264.1"/>
    </source>
</evidence>
<keyword evidence="1" id="KW-0812">Transmembrane</keyword>